<dbReference type="EMBL" id="LR593887">
    <property type="protein sequence ID" value="VTS00458.1"/>
    <property type="molecule type" value="Genomic_DNA"/>
</dbReference>
<dbReference type="Proteomes" id="UP000464378">
    <property type="component" value="Chromosome"/>
</dbReference>
<organism evidence="1">
    <name type="scientific">Tuwongella immobilis</name>
    <dbReference type="NCBI Taxonomy" id="692036"/>
    <lineage>
        <taxon>Bacteria</taxon>
        <taxon>Pseudomonadati</taxon>
        <taxon>Planctomycetota</taxon>
        <taxon>Planctomycetia</taxon>
        <taxon>Gemmatales</taxon>
        <taxon>Gemmataceae</taxon>
        <taxon>Tuwongella</taxon>
    </lineage>
</organism>
<dbReference type="InParanoid" id="A0A6C2YL71"/>
<proteinExistence type="predicted"/>
<keyword evidence="2" id="KW-1185">Reference proteome</keyword>
<sequence>MELRSTPGTGLSFEPNFELLRSQGWQICSWHGRYCVAFQGSHQGVFEWRGDGWHAVNSHTRNAA</sequence>
<protein>
    <submittedName>
        <fullName evidence="1">Uncharacterized protein</fullName>
    </submittedName>
</protein>
<gene>
    <name evidence="1" type="ORF">GMBLW1_18360</name>
</gene>
<name>A0A6C2YL71_9BACT</name>
<reference evidence="1" key="1">
    <citation type="submission" date="2019-04" db="EMBL/GenBank/DDBJ databases">
        <authorList>
            <consortium name="Science for Life Laboratories"/>
        </authorList>
    </citation>
    <scope>NUCLEOTIDE SEQUENCE</scope>
    <source>
        <strain evidence="1">MBLW1</strain>
    </source>
</reference>
<dbReference type="KEGG" id="tim:GMBLW1_18360"/>
<accession>A0A6C2YL71</accession>
<dbReference type="EMBL" id="LR586016">
    <property type="protein sequence ID" value="VIP02124.1"/>
    <property type="molecule type" value="Genomic_DNA"/>
</dbReference>
<evidence type="ECO:0000313" key="1">
    <source>
        <dbReference type="EMBL" id="VIP02124.1"/>
    </source>
</evidence>
<evidence type="ECO:0000313" key="2">
    <source>
        <dbReference type="Proteomes" id="UP000464378"/>
    </source>
</evidence>
<dbReference type="AlphaFoldDB" id="A0A6C2YL71"/>